<dbReference type="FunFam" id="1.20.120.1780:FF:000001">
    <property type="entry name" value="4-hydroxybenzoate octaprenyltransferase"/>
    <property type="match status" value="1"/>
</dbReference>
<keyword evidence="8 12" id="KW-0812">Transmembrane</keyword>
<organism evidence="14 15">
    <name type="scientific">Polynucleobacter victoriensis</name>
    <dbReference type="NCBI Taxonomy" id="2049319"/>
    <lineage>
        <taxon>Bacteria</taxon>
        <taxon>Pseudomonadati</taxon>
        <taxon>Pseudomonadota</taxon>
        <taxon>Betaproteobacteria</taxon>
        <taxon>Burkholderiales</taxon>
        <taxon>Burkholderiaceae</taxon>
        <taxon>Polynucleobacter</taxon>
    </lineage>
</organism>
<evidence type="ECO:0000256" key="4">
    <source>
        <dbReference type="ARBA" id="ARBA00022475"/>
    </source>
</evidence>
<dbReference type="EC" id="2.5.1.39" evidence="12 13"/>
<keyword evidence="15" id="KW-1185">Reference proteome</keyword>
<dbReference type="GO" id="GO:0005886">
    <property type="term" value="C:plasma membrane"/>
    <property type="evidence" value="ECO:0007669"/>
    <property type="project" value="UniProtKB-SubCell"/>
</dbReference>
<dbReference type="RefSeq" id="WP_088813053.1">
    <property type="nucleotide sequence ID" value="NZ_FYEX01000001.1"/>
</dbReference>
<feature type="transmembrane region" description="Helical" evidence="12">
    <location>
        <begin position="206"/>
        <end position="226"/>
    </location>
</feature>
<dbReference type="OrthoDB" id="9782418at2"/>
<feature type="transmembrane region" description="Helical" evidence="12">
    <location>
        <begin position="86"/>
        <end position="105"/>
    </location>
</feature>
<evidence type="ECO:0000256" key="10">
    <source>
        <dbReference type="ARBA" id="ARBA00022989"/>
    </source>
</evidence>
<feature type="transmembrane region" description="Helical" evidence="12">
    <location>
        <begin position="232"/>
        <end position="249"/>
    </location>
</feature>
<dbReference type="Pfam" id="PF01040">
    <property type="entry name" value="UbiA"/>
    <property type="match status" value="1"/>
</dbReference>
<sequence length="281" mass="31322">MASKFSDYLALIRFDKPIGTLLVLWPTLWGLLMASNGHPQLAHLLIFSMGCFLMRSAGCAINDYADRDFDKHVSRTKDRPVTAGRVSPKEALLVAAFLALISFLLILPLNLFTKLLSIPAVLIAAIYPFTKRFFSIPQAILGIAFSFGIPMSYAAVQNSIPVDAWLLVIANIAWAIAYDTAYAMVDREDDLTIGIKTSAITFGKHDVLVMMICYAITMTSFAWIALRHDLSSLFWVFWVLGLGLIVYYYQLVSTRAPQQCFLAFKRNNWLGAALFLALAFS</sequence>
<keyword evidence="4 12" id="KW-1003">Cell membrane</keyword>
<evidence type="ECO:0000256" key="6">
    <source>
        <dbReference type="ARBA" id="ARBA00022679"/>
    </source>
</evidence>
<keyword evidence="10 12" id="KW-1133">Transmembrane helix</keyword>
<dbReference type="InterPro" id="IPR030470">
    <property type="entry name" value="UbiA_prenylTrfase_CS"/>
</dbReference>
<dbReference type="PANTHER" id="PTHR11048:SF28">
    <property type="entry name" value="4-HYDROXYBENZOATE POLYPRENYLTRANSFERASE, MITOCHONDRIAL"/>
    <property type="match status" value="1"/>
</dbReference>
<protein>
    <recommendedName>
        <fullName evidence="12 13">4-hydroxybenzoate octaprenyltransferase</fullName>
        <ecNumber evidence="12 13">2.5.1.39</ecNumber>
    </recommendedName>
    <alternativeName>
        <fullName evidence="12">4-HB polyprenyltransferase</fullName>
    </alternativeName>
</protein>
<dbReference type="PANTHER" id="PTHR11048">
    <property type="entry name" value="PRENYLTRANSFERASES"/>
    <property type="match status" value="1"/>
</dbReference>
<keyword evidence="5 12" id="KW-0997">Cell inner membrane</keyword>
<comment type="cofactor">
    <cofactor evidence="1 12">
        <name>Mg(2+)</name>
        <dbReference type="ChEBI" id="CHEBI:18420"/>
    </cofactor>
</comment>
<evidence type="ECO:0000256" key="13">
    <source>
        <dbReference type="NCBIfam" id="TIGR01474"/>
    </source>
</evidence>
<dbReference type="Gene3D" id="1.20.120.1780">
    <property type="entry name" value="UbiA prenyltransferase"/>
    <property type="match status" value="1"/>
</dbReference>
<dbReference type="InterPro" id="IPR000537">
    <property type="entry name" value="UbiA_prenyltransferase"/>
</dbReference>
<dbReference type="EMBL" id="FYEX01000001">
    <property type="protein sequence ID" value="SNC64881.1"/>
    <property type="molecule type" value="Genomic_DNA"/>
</dbReference>
<comment type="catalytic activity">
    <reaction evidence="12">
        <text>all-trans-octaprenyl diphosphate + 4-hydroxybenzoate = 4-hydroxy-3-(all-trans-octaprenyl)benzoate + diphosphate</text>
        <dbReference type="Rhea" id="RHEA:27782"/>
        <dbReference type="ChEBI" id="CHEBI:1617"/>
        <dbReference type="ChEBI" id="CHEBI:17879"/>
        <dbReference type="ChEBI" id="CHEBI:33019"/>
        <dbReference type="ChEBI" id="CHEBI:57711"/>
        <dbReference type="EC" id="2.5.1.39"/>
    </reaction>
</comment>
<dbReference type="FunFam" id="1.10.357.140:FF:000002">
    <property type="entry name" value="4-hydroxybenzoate octaprenyltransferase"/>
    <property type="match status" value="1"/>
</dbReference>
<comment type="similarity">
    <text evidence="3 12">Belongs to the UbiA prenyltransferase family.</text>
</comment>
<name>A0A212TGC5_9BURK</name>
<gene>
    <name evidence="12" type="primary">ubiA</name>
    <name evidence="14" type="ORF">SAMN06295916_1182</name>
</gene>
<keyword evidence="11 12" id="KW-0472">Membrane</keyword>
<feature type="transmembrane region" description="Helical" evidence="12">
    <location>
        <begin position="162"/>
        <end position="185"/>
    </location>
</feature>
<evidence type="ECO:0000313" key="14">
    <source>
        <dbReference type="EMBL" id="SNC64881.1"/>
    </source>
</evidence>
<keyword evidence="9 12" id="KW-0460">Magnesium</keyword>
<feature type="transmembrane region" description="Helical" evidence="12">
    <location>
        <begin position="136"/>
        <end position="156"/>
    </location>
</feature>
<proteinExistence type="inferred from homology"/>
<dbReference type="AlphaFoldDB" id="A0A212TGC5"/>
<accession>A0A212TGC5</accession>
<comment type="pathway">
    <text evidence="12">Cofactor biosynthesis; ubiquinone biosynthesis.</text>
</comment>
<dbReference type="GO" id="GO:0008412">
    <property type="term" value="F:4-hydroxybenzoate polyprenyltransferase activity"/>
    <property type="evidence" value="ECO:0007669"/>
    <property type="project" value="UniProtKB-UniRule"/>
</dbReference>
<dbReference type="InterPro" id="IPR006370">
    <property type="entry name" value="HB_polyprenyltransferase-like"/>
</dbReference>
<dbReference type="CDD" id="cd13959">
    <property type="entry name" value="PT_UbiA_COQ2"/>
    <property type="match status" value="1"/>
</dbReference>
<comment type="function">
    <text evidence="12">Catalyzes the prenylation of para-hydroxybenzoate (PHB) with an all-trans polyprenyl group. Mediates the second step in the final reaction sequence of ubiquinone-8 (UQ-8) biosynthesis, which is the condensation of the polyisoprenoid side chain with PHB, generating the first membrane-bound Q intermediate 3-octaprenyl-4-hydroxybenzoate.</text>
</comment>
<comment type="subcellular location">
    <subcellularLocation>
        <location evidence="12">Cell inner membrane</location>
        <topology evidence="12">Multi-pass membrane protein</topology>
    </subcellularLocation>
    <subcellularLocation>
        <location evidence="2">Membrane</location>
        <topology evidence="2">Multi-pass membrane protein</topology>
    </subcellularLocation>
</comment>
<keyword evidence="7 12" id="KW-0831">Ubiquinone biosynthesis</keyword>
<evidence type="ECO:0000256" key="11">
    <source>
        <dbReference type="ARBA" id="ARBA00023136"/>
    </source>
</evidence>
<dbReference type="InterPro" id="IPR044878">
    <property type="entry name" value="UbiA_sf"/>
</dbReference>
<evidence type="ECO:0000256" key="2">
    <source>
        <dbReference type="ARBA" id="ARBA00004141"/>
    </source>
</evidence>
<dbReference type="PROSITE" id="PS00943">
    <property type="entry name" value="UBIA"/>
    <property type="match status" value="1"/>
</dbReference>
<dbReference type="UniPathway" id="UPA00232"/>
<evidence type="ECO:0000256" key="9">
    <source>
        <dbReference type="ARBA" id="ARBA00022842"/>
    </source>
</evidence>
<reference evidence="15" key="1">
    <citation type="submission" date="2017-06" db="EMBL/GenBank/DDBJ databases">
        <authorList>
            <person name="Varghese N."/>
            <person name="Submissions S."/>
        </authorList>
    </citation>
    <scope>NUCLEOTIDE SEQUENCE [LARGE SCALE GENOMIC DNA]</scope>
    <source>
        <strain evidence="15">MWH-VicM1</strain>
    </source>
</reference>
<evidence type="ECO:0000256" key="8">
    <source>
        <dbReference type="ARBA" id="ARBA00022692"/>
    </source>
</evidence>
<evidence type="ECO:0000256" key="5">
    <source>
        <dbReference type="ARBA" id="ARBA00022519"/>
    </source>
</evidence>
<dbReference type="Proteomes" id="UP000197215">
    <property type="component" value="Unassembled WGS sequence"/>
</dbReference>
<dbReference type="GO" id="GO:0006744">
    <property type="term" value="P:ubiquinone biosynthetic process"/>
    <property type="evidence" value="ECO:0007669"/>
    <property type="project" value="UniProtKB-UniRule"/>
</dbReference>
<dbReference type="InterPro" id="IPR039653">
    <property type="entry name" value="Prenyltransferase"/>
</dbReference>
<dbReference type="NCBIfam" id="TIGR01474">
    <property type="entry name" value="ubiA_proteo"/>
    <property type="match status" value="1"/>
</dbReference>
<evidence type="ECO:0000313" key="15">
    <source>
        <dbReference type="Proteomes" id="UP000197215"/>
    </source>
</evidence>
<evidence type="ECO:0000256" key="1">
    <source>
        <dbReference type="ARBA" id="ARBA00001946"/>
    </source>
</evidence>
<evidence type="ECO:0000256" key="7">
    <source>
        <dbReference type="ARBA" id="ARBA00022688"/>
    </source>
</evidence>
<keyword evidence="6 12" id="KW-0808">Transferase</keyword>
<evidence type="ECO:0000256" key="12">
    <source>
        <dbReference type="HAMAP-Rule" id="MF_01635"/>
    </source>
</evidence>
<evidence type="ECO:0000256" key="3">
    <source>
        <dbReference type="ARBA" id="ARBA00005985"/>
    </source>
</evidence>
<dbReference type="Gene3D" id="1.10.357.140">
    <property type="entry name" value="UbiA prenyltransferase"/>
    <property type="match status" value="1"/>
</dbReference>
<dbReference type="HAMAP" id="MF_01635">
    <property type="entry name" value="UbiA"/>
    <property type="match status" value="1"/>
</dbReference>